<dbReference type="PANTHER" id="PTHR43022:SF1">
    <property type="entry name" value="PROTEIN SMF"/>
    <property type="match status" value="1"/>
</dbReference>
<dbReference type="EMBL" id="CP009288">
    <property type="protein sequence ID" value="AIQ13361.1"/>
    <property type="molecule type" value="Genomic_DNA"/>
</dbReference>
<evidence type="ECO:0000256" key="1">
    <source>
        <dbReference type="ARBA" id="ARBA00006525"/>
    </source>
</evidence>
<feature type="domain" description="Smf/DprA SLOG" evidence="2">
    <location>
        <begin position="78"/>
        <end position="285"/>
    </location>
</feature>
<keyword evidence="5" id="KW-1185">Reference proteome</keyword>
<gene>
    <name evidence="4" type="ORF">PDUR_16630</name>
</gene>
<evidence type="ECO:0000313" key="4">
    <source>
        <dbReference type="EMBL" id="AIQ13361.1"/>
    </source>
</evidence>
<dbReference type="Gene3D" id="1.10.10.10">
    <property type="entry name" value="Winged helix-like DNA-binding domain superfamily/Winged helix DNA-binding domain"/>
    <property type="match status" value="1"/>
</dbReference>
<dbReference type="GO" id="GO:0009294">
    <property type="term" value="P:DNA-mediated transformation"/>
    <property type="evidence" value="ECO:0007669"/>
    <property type="project" value="InterPro"/>
</dbReference>
<dbReference type="Pfam" id="PF17782">
    <property type="entry name" value="WHD_DprA"/>
    <property type="match status" value="1"/>
</dbReference>
<evidence type="ECO:0000259" key="3">
    <source>
        <dbReference type="Pfam" id="PF17782"/>
    </source>
</evidence>
<dbReference type="InterPro" id="IPR041614">
    <property type="entry name" value="DprA_WH"/>
</dbReference>
<sequence>MNNRDILFGLHEVEGIGWRSIGKIRKAGFLSEQAFDCTVEDWERIGITPGMSAKLSKTLTPDWVQQRRSLIESADVSMVTIFDDQYPQLLKETSQPPWVLYYRGRAELLHRPGIALVGTRVPTSYGRKVGAVLAEELAASGLAVVSGLARGIDSICHEAALGQQGGTVAVMATGMDKIYPPENRELLERISREGLVVTEYPIGTKSHPGLFPQRNRIIAGLTLGTVVVEADSRSGSLITADAALEAGRDVYAVPGPITSPKSRGALELIKQGAALVTGAADIIAEYVSLLPEPADFTPDRETGSDRIGMVCSEKNLTSDESRLYHILHQGPCSLDELLEKSGLDFGHLHSVLLSLIIKKAVTSLPGAVYKVI</sequence>
<dbReference type="STRING" id="44251.PDUR_16630"/>
<protein>
    <submittedName>
        <fullName evidence="4">DNA-binding protein</fullName>
    </submittedName>
</protein>
<comment type="similarity">
    <text evidence="1">Belongs to the DprA/Smf family.</text>
</comment>
<dbReference type="KEGG" id="pdu:PDUR_16630"/>
<dbReference type="InterPro" id="IPR057666">
    <property type="entry name" value="DrpA_SLOG"/>
</dbReference>
<proteinExistence type="inferred from homology"/>
<dbReference type="eggNOG" id="COG0758">
    <property type="taxonomic scope" value="Bacteria"/>
</dbReference>
<dbReference type="SUPFAM" id="SSF102405">
    <property type="entry name" value="MCP/YpsA-like"/>
    <property type="match status" value="1"/>
</dbReference>
<name>A0A089HN13_PAEDU</name>
<dbReference type="NCBIfam" id="TIGR00732">
    <property type="entry name" value="dprA"/>
    <property type="match status" value="1"/>
</dbReference>
<dbReference type="InterPro" id="IPR036388">
    <property type="entry name" value="WH-like_DNA-bd_sf"/>
</dbReference>
<dbReference type="Proteomes" id="UP000029409">
    <property type="component" value="Chromosome"/>
</dbReference>
<dbReference type="Gene3D" id="3.40.50.450">
    <property type="match status" value="1"/>
</dbReference>
<accession>A0A089HN13</accession>
<dbReference type="OrthoDB" id="9785707at2"/>
<keyword evidence="4" id="KW-0238">DNA-binding</keyword>
<reference evidence="4 5" key="1">
    <citation type="submission" date="2014-08" db="EMBL/GenBank/DDBJ databases">
        <title>Comparative genomics of the Paenibacillus odorifer group.</title>
        <authorList>
            <person name="den Bakker H.C."/>
            <person name="Tsai Y.-C."/>
            <person name="Martin N."/>
            <person name="Korlach J."/>
            <person name="Wiedmann M."/>
        </authorList>
    </citation>
    <scope>NUCLEOTIDE SEQUENCE [LARGE SCALE GENOMIC DNA]</scope>
    <source>
        <strain evidence="4 5">DSM 1735</strain>
    </source>
</reference>
<evidence type="ECO:0000313" key="5">
    <source>
        <dbReference type="Proteomes" id="UP000029409"/>
    </source>
</evidence>
<dbReference type="InterPro" id="IPR003488">
    <property type="entry name" value="DprA"/>
</dbReference>
<dbReference type="GO" id="GO:0003677">
    <property type="term" value="F:DNA binding"/>
    <property type="evidence" value="ECO:0007669"/>
    <property type="project" value="UniProtKB-KW"/>
</dbReference>
<organism evidence="4 5">
    <name type="scientific">Paenibacillus durus</name>
    <name type="common">Paenibacillus azotofixans</name>
    <dbReference type="NCBI Taxonomy" id="44251"/>
    <lineage>
        <taxon>Bacteria</taxon>
        <taxon>Bacillati</taxon>
        <taxon>Bacillota</taxon>
        <taxon>Bacilli</taxon>
        <taxon>Bacillales</taxon>
        <taxon>Paenibacillaceae</taxon>
        <taxon>Paenibacillus</taxon>
    </lineage>
</organism>
<feature type="domain" description="DprA winged helix" evidence="3">
    <location>
        <begin position="313"/>
        <end position="366"/>
    </location>
</feature>
<evidence type="ECO:0000259" key="2">
    <source>
        <dbReference type="Pfam" id="PF02481"/>
    </source>
</evidence>
<dbReference type="RefSeq" id="WP_042207153.1">
    <property type="nucleotide sequence ID" value="NZ_CP009288.1"/>
</dbReference>
<dbReference type="PANTHER" id="PTHR43022">
    <property type="entry name" value="PROTEIN SMF"/>
    <property type="match status" value="1"/>
</dbReference>
<dbReference type="Pfam" id="PF02481">
    <property type="entry name" value="DNA_processg_A"/>
    <property type="match status" value="1"/>
</dbReference>
<dbReference type="AlphaFoldDB" id="A0A089HN13"/>